<feature type="compositionally biased region" description="Basic and acidic residues" evidence="1">
    <location>
        <begin position="681"/>
        <end position="692"/>
    </location>
</feature>
<feature type="compositionally biased region" description="Basic and acidic residues" evidence="1">
    <location>
        <begin position="1079"/>
        <end position="1090"/>
    </location>
</feature>
<feature type="region of interest" description="Disordered" evidence="1">
    <location>
        <begin position="659"/>
        <end position="982"/>
    </location>
</feature>
<evidence type="ECO:0000313" key="2">
    <source>
        <dbReference type="EMBL" id="KAF2110857.1"/>
    </source>
</evidence>
<dbReference type="AlphaFoldDB" id="A0A6A5YWC4"/>
<feature type="region of interest" description="Disordered" evidence="1">
    <location>
        <begin position="397"/>
        <end position="447"/>
    </location>
</feature>
<reference evidence="2" key="1">
    <citation type="journal article" date="2020" name="Stud. Mycol.">
        <title>101 Dothideomycetes genomes: a test case for predicting lifestyles and emergence of pathogens.</title>
        <authorList>
            <person name="Haridas S."/>
            <person name="Albert R."/>
            <person name="Binder M."/>
            <person name="Bloem J."/>
            <person name="Labutti K."/>
            <person name="Salamov A."/>
            <person name="Andreopoulos B."/>
            <person name="Baker S."/>
            <person name="Barry K."/>
            <person name="Bills G."/>
            <person name="Bluhm B."/>
            <person name="Cannon C."/>
            <person name="Castanera R."/>
            <person name="Culley D."/>
            <person name="Daum C."/>
            <person name="Ezra D."/>
            <person name="Gonzalez J."/>
            <person name="Henrissat B."/>
            <person name="Kuo A."/>
            <person name="Liang C."/>
            <person name="Lipzen A."/>
            <person name="Lutzoni F."/>
            <person name="Magnuson J."/>
            <person name="Mondo S."/>
            <person name="Nolan M."/>
            <person name="Ohm R."/>
            <person name="Pangilinan J."/>
            <person name="Park H.-J."/>
            <person name="Ramirez L."/>
            <person name="Alfaro M."/>
            <person name="Sun H."/>
            <person name="Tritt A."/>
            <person name="Yoshinaga Y."/>
            <person name="Zwiers L.-H."/>
            <person name="Turgeon B."/>
            <person name="Goodwin S."/>
            <person name="Spatafora J."/>
            <person name="Crous P."/>
            <person name="Grigoriev I."/>
        </authorList>
    </citation>
    <scope>NUCLEOTIDE SEQUENCE</scope>
    <source>
        <strain evidence="2">CBS 627.86</strain>
    </source>
</reference>
<feature type="compositionally biased region" description="Polar residues" evidence="1">
    <location>
        <begin position="57"/>
        <end position="86"/>
    </location>
</feature>
<proteinExistence type="predicted"/>
<evidence type="ECO:0000313" key="3">
    <source>
        <dbReference type="Proteomes" id="UP000799770"/>
    </source>
</evidence>
<feature type="compositionally biased region" description="Basic and acidic residues" evidence="1">
    <location>
        <begin position="417"/>
        <end position="433"/>
    </location>
</feature>
<dbReference type="EMBL" id="ML977336">
    <property type="protein sequence ID" value="KAF2110857.1"/>
    <property type="molecule type" value="Genomic_DNA"/>
</dbReference>
<feature type="region of interest" description="Disordered" evidence="1">
    <location>
        <begin position="996"/>
        <end position="1248"/>
    </location>
</feature>
<feature type="compositionally biased region" description="Basic and acidic residues" evidence="1">
    <location>
        <begin position="398"/>
        <end position="407"/>
    </location>
</feature>
<feature type="region of interest" description="Disordered" evidence="1">
    <location>
        <begin position="515"/>
        <end position="551"/>
    </location>
</feature>
<sequence length="1248" mass="132419">MSPPIQYGTDLGSLTDFSWDEGLKTIDEWDAWDRPIEGEETPDNSPNERHQPAAVTSELSINTGRERSPNQQGSSQPRIIKPSSPNFATAALEARVDHSNDASLEAFTLAVSEKAADTPLPPISPGNEDTSGFQPATRHDAEPPEPLVKNGSPPLALGMQTAQPSAEQHEFNWSAELPRTSSEGEVGMDVDTVDNEAQPSKLPDVGIAVACPPSIANPVQTVETSDTAASQSKLTAAETSPTPHTTRSNTIFSPQSTTMDSEQEGTSPGTENSESHTGIHIQEVLSHPDTDIVEEVPTSTPASADTSKGLPLLSSFWAPPASELESVNPGLEALHDALTSITSPGETVPELVSMQTSHAPELAVAHTLGGPDRDGGADATEQTSDNTQVQLAILGRISPDRGSHVDRLNCAPNNDTSLREEQRVDMESDERISISRGEQSPAPNSQLHAEVVDVNETMDIETQNGQNTDCSVEGDVPKSKESVENIGVDTAMEDAEDLQAVPLLEKDEDMLDAARPSETVESPATMASADKVSSISQTDEVDVNDNGPRTPLVTVVQRLDHDTEDMVVAQASQESDLSLPPTPGPEEFELTPPHPVEEVHDDSVDKIPDIYSRPLPFTTPTQEGNDHEMTDIESAAETDGIMGPLLDALGESDARISKEVDAEEEELGGDVQIPISAHTSEVPEQHEYEKRGIIQGGDVPLHHQGDSDISDAPLSPVAQPEPLGDVAQKEQSPEPSEATEANAKTSPDATETNLQQDSGTENAGLSSAPNDVPVPSAPTTPKKPNRVPVSKTAAKLKRQRSVRPSNPSSTQKKDKNFKFCSDGSDSDDVPAKKKRKKSNPTPRKNSLKDVMGSSGEAETPPTIKKKNKRSTKSGLSKELSALLGDEKKSLTGEEVDIGGTKRAAATKGRKQAPQNNQEEVAGSYVAAGELSRITRNRTTLTSASDGVMGPSTKAAEPLRVTRNRRTPTPAPVGSGVDPAAPISSNPFADIIVDREDEQVTQVATDKGLPTRTLRNRRTPTPAPLETNPAADPPIFYDPFSGGAINQKVEQIPPDTGENDLAPVKERKPSYATHYGKRFTRGDKKTEEQKSAGKGSAAITATPAPATKKNTKKTIPASAPARQAHAQAKAPKAADTPTAAPKTRGRGRTETPAAEDATPKAAPGARTRGQKAATPAPNDDTPAPKFKKDKAATPASEEKAKTPKRKAVPGGADSPKVSPPSKRTRAGQAKDKKEDAKPNTRAKAGRKSV</sequence>
<feature type="compositionally biased region" description="Low complexity" evidence="1">
    <location>
        <begin position="1171"/>
        <end position="1183"/>
    </location>
</feature>
<organism evidence="2 3">
    <name type="scientific">Lophiotrema nucula</name>
    <dbReference type="NCBI Taxonomy" id="690887"/>
    <lineage>
        <taxon>Eukaryota</taxon>
        <taxon>Fungi</taxon>
        <taxon>Dikarya</taxon>
        <taxon>Ascomycota</taxon>
        <taxon>Pezizomycotina</taxon>
        <taxon>Dothideomycetes</taxon>
        <taxon>Pleosporomycetidae</taxon>
        <taxon>Pleosporales</taxon>
        <taxon>Lophiotremataceae</taxon>
        <taxon>Lophiotrema</taxon>
    </lineage>
</organism>
<feature type="compositionally biased region" description="Low complexity" evidence="1">
    <location>
        <begin position="1096"/>
        <end position="1141"/>
    </location>
</feature>
<feature type="compositionally biased region" description="Basic and acidic residues" evidence="1">
    <location>
        <begin position="28"/>
        <end position="37"/>
    </location>
</feature>
<feature type="compositionally biased region" description="Basic and acidic residues" evidence="1">
    <location>
        <begin position="595"/>
        <end position="608"/>
    </location>
</feature>
<feature type="compositionally biased region" description="Polar residues" evidence="1">
    <location>
        <begin position="742"/>
        <end position="769"/>
    </location>
</feature>
<feature type="region of interest" description="Disordered" evidence="1">
    <location>
        <begin position="221"/>
        <end position="277"/>
    </location>
</feature>
<feature type="region of interest" description="Disordered" evidence="1">
    <location>
        <begin position="28"/>
        <end position="86"/>
    </location>
</feature>
<protein>
    <submittedName>
        <fullName evidence="2">Uncharacterized protein</fullName>
    </submittedName>
</protein>
<dbReference type="Proteomes" id="UP000799770">
    <property type="component" value="Unassembled WGS sequence"/>
</dbReference>
<feature type="compositionally biased region" description="Basic and acidic residues" evidence="1">
    <location>
        <begin position="1227"/>
        <end position="1237"/>
    </location>
</feature>
<name>A0A6A5YWC4_9PLEO</name>
<evidence type="ECO:0000256" key="1">
    <source>
        <dbReference type="SAM" id="MobiDB-lite"/>
    </source>
</evidence>
<accession>A0A6A5YWC4</accession>
<keyword evidence="3" id="KW-1185">Reference proteome</keyword>
<feature type="region of interest" description="Disordered" evidence="1">
    <location>
        <begin position="367"/>
        <end position="386"/>
    </location>
</feature>
<feature type="region of interest" description="Disordered" evidence="1">
    <location>
        <begin position="115"/>
        <end position="173"/>
    </location>
</feature>
<feature type="region of interest" description="Disordered" evidence="1">
    <location>
        <begin position="569"/>
        <end position="647"/>
    </location>
</feature>
<feature type="compositionally biased region" description="Polar residues" evidence="1">
    <location>
        <begin position="436"/>
        <end position="447"/>
    </location>
</feature>
<feature type="compositionally biased region" description="Polar residues" evidence="1">
    <location>
        <begin position="221"/>
        <end position="276"/>
    </location>
</feature>
<gene>
    <name evidence="2" type="ORF">BDV96DRAFT_192533</name>
</gene>